<accession>A0A1X7TI61</accession>
<organism evidence="2">
    <name type="scientific">Amphimedon queenslandica</name>
    <name type="common">Sponge</name>
    <dbReference type="NCBI Taxonomy" id="400682"/>
    <lineage>
        <taxon>Eukaryota</taxon>
        <taxon>Metazoa</taxon>
        <taxon>Porifera</taxon>
        <taxon>Demospongiae</taxon>
        <taxon>Heteroscleromorpha</taxon>
        <taxon>Haplosclerida</taxon>
        <taxon>Niphatidae</taxon>
        <taxon>Amphimedon</taxon>
    </lineage>
</organism>
<evidence type="ECO:0000313" key="2">
    <source>
        <dbReference type="EnsemblMetazoa" id="Aqu2.1.14172_001"/>
    </source>
</evidence>
<keyword evidence="1" id="KW-0175">Coiled coil</keyword>
<name>A0A1X7TI61_AMPQE</name>
<feature type="coiled-coil region" evidence="1">
    <location>
        <begin position="6"/>
        <end position="47"/>
    </location>
</feature>
<dbReference type="InParanoid" id="A0A1X7TI61"/>
<sequence>MSIEEIRGEEGGQEDLKKLLKQYERELQEAKEELKQRDEEIRLKNEEIISLKSHERNRLKDEDGDEVKAKDECGIDNRKDLEERDAFIRHLNACPEIAMELAQRVVMENGGILSSLFEEQ</sequence>
<evidence type="ECO:0000256" key="1">
    <source>
        <dbReference type="SAM" id="Coils"/>
    </source>
</evidence>
<dbReference type="AlphaFoldDB" id="A0A1X7TI61"/>
<reference evidence="2" key="1">
    <citation type="submission" date="2017-05" db="UniProtKB">
        <authorList>
            <consortium name="EnsemblMetazoa"/>
        </authorList>
    </citation>
    <scope>IDENTIFICATION</scope>
</reference>
<protein>
    <submittedName>
        <fullName evidence="2">Uncharacterized protein</fullName>
    </submittedName>
</protein>
<dbReference type="EnsemblMetazoa" id="Aqu2.1.14172_001">
    <property type="protein sequence ID" value="Aqu2.1.14172_001"/>
    <property type="gene ID" value="Aqu2.1.14172"/>
</dbReference>
<proteinExistence type="predicted"/>